<gene>
    <name evidence="3" type="ORF">CALK_1467</name>
</gene>
<feature type="domain" description="Helix-hairpin-helix DNA-binding motif class 1" evidence="2">
    <location>
        <begin position="122"/>
        <end position="141"/>
    </location>
</feature>
<dbReference type="PANTHER" id="PTHR21180:SF32">
    <property type="entry name" value="ENDONUCLEASE_EXONUCLEASE_PHOSPHATASE FAMILY DOMAIN-CONTAINING PROTEIN 1"/>
    <property type="match status" value="1"/>
</dbReference>
<dbReference type="InterPro" id="IPR051675">
    <property type="entry name" value="Endo/Exo/Phosphatase_dom_1"/>
</dbReference>
<dbReference type="EMBL" id="ASJR01000011">
    <property type="protein sequence ID" value="ERP31604.1"/>
    <property type="molecule type" value="Genomic_DNA"/>
</dbReference>
<evidence type="ECO:0000313" key="3">
    <source>
        <dbReference type="EMBL" id="ERP31604.1"/>
    </source>
</evidence>
<dbReference type="InterPro" id="IPR003583">
    <property type="entry name" value="Hlx-hairpin-Hlx_DNA-bd_motif"/>
</dbReference>
<keyword evidence="4" id="KW-1185">Reference proteome</keyword>
<dbReference type="RefSeq" id="WP_022636923.1">
    <property type="nucleotide sequence ID" value="NZ_ASJR01000011.1"/>
</dbReference>
<dbReference type="STRING" id="1313304.CALK_1467"/>
<evidence type="ECO:0000256" key="1">
    <source>
        <dbReference type="SAM" id="Phobius"/>
    </source>
</evidence>
<keyword evidence="1" id="KW-0472">Membrane</keyword>
<dbReference type="eggNOG" id="COG1555">
    <property type="taxonomic scope" value="Bacteria"/>
</dbReference>
<proteinExistence type="predicted"/>
<keyword evidence="1" id="KW-0812">Transmembrane</keyword>
<feature type="domain" description="Helix-hairpin-helix DNA-binding motif class 1" evidence="2">
    <location>
        <begin position="92"/>
        <end position="111"/>
    </location>
</feature>
<organism evidence="3 4">
    <name type="scientific">Chitinivibrio alkaliphilus ACht1</name>
    <dbReference type="NCBI Taxonomy" id="1313304"/>
    <lineage>
        <taxon>Bacteria</taxon>
        <taxon>Pseudomonadati</taxon>
        <taxon>Fibrobacterota</taxon>
        <taxon>Chitinivibrionia</taxon>
        <taxon>Chitinivibrionales</taxon>
        <taxon>Chitinivibrionaceae</taxon>
        <taxon>Chitinivibrio</taxon>
    </lineage>
</organism>
<dbReference type="AlphaFoldDB" id="U7D510"/>
<evidence type="ECO:0000259" key="2">
    <source>
        <dbReference type="SMART" id="SM00278"/>
    </source>
</evidence>
<evidence type="ECO:0000313" key="4">
    <source>
        <dbReference type="Proteomes" id="UP000017148"/>
    </source>
</evidence>
<accession>U7D510</accession>
<dbReference type="GO" id="GO:0015628">
    <property type="term" value="P:protein secretion by the type II secretion system"/>
    <property type="evidence" value="ECO:0007669"/>
    <property type="project" value="TreeGrafter"/>
</dbReference>
<dbReference type="InterPro" id="IPR010994">
    <property type="entry name" value="RuvA_2-like"/>
</dbReference>
<dbReference type="OrthoDB" id="9790239at2"/>
<dbReference type="GO" id="GO:0015627">
    <property type="term" value="C:type II protein secretion system complex"/>
    <property type="evidence" value="ECO:0007669"/>
    <property type="project" value="TreeGrafter"/>
</dbReference>
<keyword evidence="1" id="KW-1133">Transmembrane helix</keyword>
<dbReference type="SUPFAM" id="SSF47781">
    <property type="entry name" value="RuvA domain 2-like"/>
    <property type="match status" value="1"/>
</dbReference>
<dbReference type="Gene3D" id="1.10.150.320">
    <property type="entry name" value="Photosystem II 12 kDa extrinsic protein"/>
    <property type="match status" value="1"/>
</dbReference>
<protein>
    <recommendedName>
        <fullName evidence="2">Helix-hairpin-helix DNA-binding motif class 1 domain-containing protein</fullName>
    </recommendedName>
</protein>
<comment type="caution">
    <text evidence="3">The sequence shown here is derived from an EMBL/GenBank/DDBJ whole genome shotgun (WGS) entry which is preliminary data.</text>
</comment>
<feature type="transmembrane region" description="Helical" evidence="1">
    <location>
        <begin position="6"/>
        <end position="25"/>
    </location>
</feature>
<dbReference type="Pfam" id="PF12836">
    <property type="entry name" value="HHH_3"/>
    <property type="match status" value="1"/>
</dbReference>
<reference evidence="3 4" key="1">
    <citation type="journal article" date="2013" name="Environ. Microbiol.">
        <title>Genome analysis of Chitinivibrio alkaliphilus gen. nov., sp. nov., a novel extremely haloalkaliphilic anaerobic chitinolytic bacterium from the candidate phylum Termite Group 3.</title>
        <authorList>
            <person name="Sorokin D.Y."/>
            <person name="Gumerov V.M."/>
            <person name="Rakitin A.L."/>
            <person name="Beletsky A.V."/>
            <person name="Damste J.S."/>
            <person name="Muyzer G."/>
            <person name="Mardanov A.V."/>
            <person name="Ravin N.V."/>
        </authorList>
    </citation>
    <scope>NUCLEOTIDE SEQUENCE [LARGE SCALE GENOMIC DNA]</scope>
    <source>
        <strain evidence="3 4">ACht1</strain>
    </source>
</reference>
<dbReference type="SMART" id="SM00278">
    <property type="entry name" value="HhH1"/>
    <property type="match status" value="2"/>
</dbReference>
<dbReference type="PANTHER" id="PTHR21180">
    <property type="entry name" value="ENDONUCLEASE/EXONUCLEASE/PHOSPHATASE FAMILY DOMAIN-CONTAINING PROTEIN 1"/>
    <property type="match status" value="1"/>
</dbReference>
<dbReference type="GO" id="GO:0003677">
    <property type="term" value="F:DNA binding"/>
    <property type="evidence" value="ECO:0007669"/>
    <property type="project" value="InterPro"/>
</dbReference>
<dbReference type="GO" id="GO:0006281">
    <property type="term" value="P:DNA repair"/>
    <property type="evidence" value="ECO:0007669"/>
    <property type="project" value="InterPro"/>
</dbReference>
<name>U7D510_9BACT</name>
<dbReference type="Proteomes" id="UP000017148">
    <property type="component" value="Unassembled WGS sequence"/>
</dbReference>
<sequence>MKGVFQSPSFYIGAIWVAILIFGALSRDDEMVFEYHIEMGDSEETFEETVSVQDVSLDTIGVESQEAPDHEDESQHQYDVSGKININTASREDLMQVRGIGDVLAGRIMAYRNEHDLFQDMAEVQEVHGVGVVTVERMKDHFYCEKPR</sequence>